<dbReference type="BioCyc" id="PSP1104324:GJSN-777-MONOMER"/>
<protein>
    <submittedName>
        <fullName evidence="1">Uncharacterized protein</fullName>
    </submittedName>
</protein>
<dbReference type="STRING" id="1104324.P186_0793"/>
<gene>
    <name evidence="1" type="ORF">P186_0793</name>
</gene>
<dbReference type="HOGENOM" id="CLU_3283007_0_0_2"/>
<dbReference type="Proteomes" id="UP000005867">
    <property type="component" value="Chromosome"/>
</dbReference>
<name>G7VAK0_9CREN</name>
<sequence>MYSAIFETIAASMQAEFLDYARNYVRNFGESLRNSQPRAD</sequence>
<organism evidence="1 2">
    <name type="scientific">Pyrobaculum ferrireducens</name>
    <dbReference type="NCBI Taxonomy" id="1104324"/>
    <lineage>
        <taxon>Archaea</taxon>
        <taxon>Thermoproteota</taxon>
        <taxon>Thermoprotei</taxon>
        <taxon>Thermoproteales</taxon>
        <taxon>Thermoproteaceae</taxon>
        <taxon>Pyrobaculum</taxon>
    </lineage>
</organism>
<evidence type="ECO:0000313" key="2">
    <source>
        <dbReference type="Proteomes" id="UP000005867"/>
    </source>
</evidence>
<evidence type="ECO:0000313" key="1">
    <source>
        <dbReference type="EMBL" id="AET32239.1"/>
    </source>
</evidence>
<reference evidence="1 2" key="1">
    <citation type="journal article" date="2012" name="J. Bacteriol.">
        <title>Complete genome sequence of strain 1860, a crenarchaeon of the genus pyrobaculum able to grow with various electron acceptors.</title>
        <authorList>
            <person name="Mardanov A.V."/>
            <person name="Gumerov V.M."/>
            <person name="Slobodkina G.B."/>
            <person name="Beletsky A.V."/>
            <person name="Bonch-Osmolovskaya E.A."/>
            <person name="Ravin N.V."/>
            <person name="Skryabin K.G."/>
        </authorList>
    </citation>
    <scope>NUCLEOTIDE SEQUENCE [LARGE SCALE GENOMIC DNA]</scope>
    <source>
        <strain evidence="1 2">1860</strain>
    </source>
</reference>
<dbReference type="KEGG" id="pyr:P186_0793"/>
<dbReference type="EMBL" id="CP003098">
    <property type="protein sequence ID" value="AET32239.1"/>
    <property type="molecule type" value="Genomic_DNA"/>
</dbReference>
<keyword evidence="2" id="KW-1185">Reference proteome</keyword>
<proteinExistence type="predicted"/>
<accession>G7VAK0</accession>
<dbReference type="AlphaFoldDB" id="G7VAK0"/>